<dbReference type="Proteomes" id="UP001320706">
    <property type="component" value="Unassembled WGS sequence"/>
</dbReference>
<keyword evidence="2" id="KW-1185">Reference proteome</keyword>
<protein>
    <submittedName>
        <fullName evidence="1">Uncharacterized protein</fullName>
    </submittedName>
</protein>
<name>A0ACC3SK91_9PEZI</name>
<comment type="caution">
    <text evidence="1">The sequence shown here is derived from an EMBL/GenBank/DDBJ whole genome shotgun (WGS) entry which is preliminary data.</text>
</comment>
<reference evidence="1" key="1">
    <citation type="submission" date="2024-02" db="EMBL/GenBank/DDBJ databases">
        <title>Metagenome Assembled Genome of Zalaria obscura JY119.</title>
        <authorList>
            <person name="Vighnesh L."/>
            <person name="Jagadeeshwari U."/>
            <person name="Venkata Ramana C."/>
            <person name="Sasikala C."/>
        </authorList>
    </citation>
    <scope>NUCLEOTIDE SEQUENCE</scope>
    <source>
        <strain evidence="1">JY119</strain>
    </source>
</reference>
<gene>
    <name evidence="1" type="ORF">M8818_001416</name>
</gene>
<dbReference type="EMBL" id="JAMKPW020000006">
    <property type="protein sequence ID" value="KAK8217164.1"/>
    <property type="molecule type" value="Genomic_DNA"/>
</dbReference>
<evidence type="ECO:0000313" key="2">
    <source>
        <dbReference type="Proteomes" id="UP001320706"/>
    </source>
</evidence>
<organism evidence="1 2">
    <name type="scientific">Zalaria obscura</name>
    <dbReference type="NCBI Taxonomy" id="2024903"/>
    <lineage>
        <taxon>Eukaryota</taxon>
        <taxon>Fungi</taxon>
        <taxon>Dikarya</taxon>
        <taxon>Ascomycota</taxon>
        <taxon>Pezizomycotina</taxon>
        <taxon>Dothideomycetes</taxon>
        <taxon>Dothideomycetidae</taxon>
        <taxon>Dothideales</taxon>
        <taxon>Zalariaceae</taxon>
        <taxon>Zalaria</taxon>
    </lineage>
</organism>
<sequence length="388" mass="41663">MRTQWQLLALAASGAAAEKYAHQARSWDSSSSIWASDSLSYLPTGGSSSQSTPLSSLSSSQAPYYANTSTVVSSTSYSTAPESQSYTTVTDVLTYYTTVCPATSYVTSGEVTSTVTYVSTSVLTATAAGTSGLSSTSETTATSAPVSEASVTAIPVTTLSASSSAPASTSPGLDQVGNSTWGTTGTGCFPKWLPRGDGTPYNLAPWGNKTTTNSDATIRSDVPYTGVTRYYDFTISRGRISPDGVLRDVILINGQYPGPLIEANWGDWIQVTVHNEIYFPDEGTSLHWHGMLQRDTQWYDGVPAVGQCPIAPGHNFTYKYQAELYGTSWYHAHYSAQYTAGVVGPMVVYGPTQEDYDCDVGPIMLSDWYHIPYFSITTFQLLHTPRTS</sequence>
<evidence type="ECO:0000313" key="1">
    <source>
        <dbReference type="EMBL" id="KAK8217164.1"/>
    </source>
</evidence>
<proteinExistence type="predicted"/>
<accession>A0ACC3SK91</accession>